<dbReference type="PANTHER" id="PTHR13593">
    <property type="match status" value="1"/>
</dbReference>
<dbReference type="Gene3D" id="3.20.20.190">
    <property type="entry name" value="Phosphatidylinositol (PI) phosphodiesterase"/>
    <property type="match status" value="1"/>
</dbReference>
<dbReference type="Proteomes" id="UP000279259">
    <property type="component" value="Unassembled WGS sequence"/>
</dbReference>
<dbReference type="InterPro" id="IPR000909">
    <property type="entry name" value="PLipase_C_PInositol-sp_X_dom"/>
</dbReference>
<dbReference type="EMBL" id="RSCD01000005">
    <property type="protein sequence ID" value="RSH92629.1"/>
    <property type="molecule type" value="Genomic_DNA"/>
</dbReference>
<dbReference type="GO" id="GO:0006629">
    <property type="term" value="P:lipid metabolic process"/>
    <property type="evidence" value="ECO:0007669"/>
    <property type="project" value="InterPro"/>
</dbReference>
<evidence type="ECO:0000313" key="2">
    <source>
        <dbReference type="EMBL" id="RSH92629.1"/>
    </source>
</evidence>
<protein>
    <recommendedName>
        <fullName evidence="1">Phosphatidylinositol-specific phospholipase C X domain-containing protein</fullName>
    </recommendedName>
</protein>
<dbReference type="CDD" id="cd08586">
    <property type="entry name" value="PI-PLCc_BcPLC_like"/>
    <property type="match status" value="1"/>
</dbReference>
<name>A0A427YNI8_9TREE</name>
<dbReference type="STRING" id="1890683.A0A427YNI8"/>
<dbReference type="PANTHER" id="PTHR13593:SF113">
    <property type="entry name" value="SI:DKEY-266F7.9"/>
    <property type="match status" value="1"/>
</dbReference>
<organism evidence="2 3">
    <name type="scientific">Saitozyma podzolica</name>
    <dbReference type="NCBI Taxonomy" id="1890683"/>
    <lineage>
        <taxon>Eukaryota</taxon>
        <taxon>Fungi</taxon>
        <taxon>Dikarya</taxon>
        <taxon>Basidiomycota</taxon>
        <taxon>Agaricomycotina</taxon>
        <taxon>Tremellomycetes</taxon>
        <taxon>Tremellales</taxon>
        <taxon>Trimorphomycetaceae</taxon>
        <taxon>Saitozyma</taxon>
    </lineage>
</organism>
<dbReference type="OrthoDB" id="1046782at2759"/>
<dbReference type="SUPFAM" id="SSF51695">
    <property type="entry name" value="PLC-like phosphodiesterases"/>
    <property type="match status" value="1"/>
</dbReference>
<dbReference type="GO" id="GO:0008081">
    <property type="term" value="F:phosphoric diester hydrolase activity"/>
    <property type="evidence" value="ECO:0007669"/>
    <property type="project" value="InterPro"/>
</dbReference>
<feature type="domain" description="Phosphatidylinositol-specific phospholipase C X" evidence="1">
    <location>
        <begin position="40"/>
        <end position="179"/>
    </location>
</feature>
<evidence type="ECO:0000259" key="1">
    <source>
        <dbReference type="SMART" id="SM00148"/>
    </source>
</evidence>
<accession>A0A427YNI8</accession>
<dbReference type="AlphaFoldDB" id="A0A427YNI8"/>
<comment type="caution">
    <text evidence="2">The sequence shown here is derived from an EMBL/GenBank/DDBJ whole genome shotgun (WGS) entry which is preliminary data.</text>
</comment>
<proteinExistence type="predicted"/>
<dbReference type="SMART" id="SM00148">
    <property type="entry name" value="PLCXc"/>
    <property type="match status" value="1"/>
</dbReference>
<sequence>MPLLVPSRLIAQKTCKDGAAPTVVLYRHLPLADFMADIPDDTPLGDISLPGTHESCALYGYPISQCQQPSTPIAQQLLDGVRFLDVRLRVIGDELLMYHGPRPQRSSLPVLLSALHDFLSAHPTETLVMSIKEESPPFHPRFSALVYQAFRTYEDKFWFLEERVPRLGEVRGKGLLMTRFDLNEGDEGWPNGMGLHPYTWPDSRKEGFEWNCAGTTVRTQDWYRVKTFLSIPEKYDVLIDHLLPTLTASANPTFTLSFSSASYFPLSCPTTIAKGFGWPSWGLGIEGMNSRLTRWLLERVVQGEKVRACVPMDFYRQEGWPGELLVLMNFLGEGKENN</sequence>
<keyword evidence="3" id="KW-1185">Reference proteome</keyword>
<gene>
    <name evidence="2" type="ORF">EHS25_008074</name>
</gene>
<dbReference type="PROSITE" id="PS50007">
    <property type="entry name" value="PIPLC_X_DOMAIN"/>
    <property type="match status" value="1"/>
</dbReference>
<dbReference type="InterPro" id="IPR017946">
    <property type="entry name" value="PLC-like_Pdiesterase_TIM-brl"/>
</dbReference>
<evidence type="ECO:0000313" key="3">
    <source>
        <dbReference type="Proteomes" id="UP000279259"/>
    </source>
</evidence>
<reference evidence="2 3" key="1">
    <citation type="submission" date="2018-11" db="EMBL/GenBank/DDBJ databases">
        <title>Genome sequence of Saitozyma podzolica DSM 27192.</title>
        <authorList>
            <person name="Aliyu H."/>
            <person name="Gorte O."/>
            <person name="Ochsenreither K."/>
        </authorList>
    </citation>
    <scope>NUCLEOTIDE SEQUENCE [LARGE SCALE GENOMIC DNA]</scope>
    <source>
        <strain evidence="2 3">DSM 27192</strain>
    </source>
</reference>
<dbReference type="InterPro" id="IPR051057">
    <property type="entry name" value="PI-PLC_domain"/>
</dbReference>